<dbReference type="Gene3D" id="1.10.10.10">
    <property type="entry name" value="Winged helix-like DNA-binding domain superfamily/Winged helix DNA-binding domain"/>
    <property type="match status" value="1"/>
</dbReference>
<dbReference type="SUPFAM" id="SSF46785">
    <property type="entry name" value="Winged helix' DNA-binding domain"/>
    <property type="match status" value="1"/>
</dbReference>
<dbReference type="Gene3D" id="3.40.190.290">
    <property type="match status" value="1"/>
</dbReference>
<evidence type="ECO:0000256" key="2">
    <source>
        <dbReference type="ARBA" id="ARBA00023015"/>
    </source>
</evidence>
<dbReference type="Proteomes" id="UP001156881">
    <property type="component" value="Unassembled WGS sequence"/>
</dbReference>
<accession>A0ABQ6CYW5</accession>
<dbReference type="EMBL" id="BSPG01000004">
    <property type="protein sequence ID" value="GLS43288.1"/>
    <property type="molecule type" value="Genomic_DNA"/>
</dbReference>
<feature type="domain" description="HTH lysR-type" evidence="5">
    <location>
        <begin position="15"/>
        <end position="65"/>
    </location>
</feature>
<dbReference type="CDD" id="cd08422">
    <property type="entry name" value="PBP2_CrgA_like"/>
    <property type="match status" value="1"/>
</dbReference>
<evidence type="ECO:0000313" key="7">
    <source>
        <dbReference type="Proteomes" id="UP001156881"/>
    </source>
</evidence>
<dbReference type="PANTHER" id="PTHR30537:SF5">
    <property type="entry name" value="HTH-TYPE TRANSCRIPTIONAL ACTIVATOR TTDR-RELATED"/>
    <property type="match status" value="1"/>
</dbReference>
<dbReference type="InterPro" id="IPR005119">
    <property type="entry name" value="LysR_subst-bd"/>
</dbReference>
<keyword evidence="3" id="KW-0238">DNA-binding</keyword>
<sequence length="312" mass="33706">MIVSFDTRLLSGLGALAAVVDSGSFVRAAEPLGMTDSGVSRAVSRLEARVGIRLLDRTTRSLRLTDEGARFYERVAPLLEEIQEAAAMAGGASISARGRLRVDVDAFLGQTLIAPRLPEFFAAHPGLSVELETRRSVGDLVADGIDLGLRFGPPTTASMVSRKLLDTRVLTVASPDYLRRHARPTVPEDLSGHACIMFRDPIGGHPFEWEFHRGTQVVPVAVGGPLMVGDVGTMIQACLAGAGIAQMLHLFVAEHVESGRLVELFPEWRDETFPLHAVLPSRNFVPAKIRVFLDFVLGILADGGPRITDPRT</sequence>
<organism evidence="6 7">
    <name type="scientific">Methylobacterium brachythecii</name>
    <dbReference type="NCBI Taxonomy" id="1176177"/>
    <lineage>
        <taxon>Bacteria</taxon>
        <taxon>Pseudomonadati</taxon>
        <taxon>Pseudomonadota</taxon>
        <taxon>Alphaproteobacteria</taxon>
        <taxon>Hyphomicrobiales</taxon>
        <taxon>Methylobacteriaceae</taxon>
        <taxon>Methylobacterium</taxon>
    </lineage>
</organism>
<gene>
    <name evidence="6" type="ORF">GCM10007884_12730</name>
</gene>
<dbReference type="PROSITE" id="PS50931">
    <property type="entry name" value="HTH_LYSR"/>
    <property type="match status" value="1"/>
</dbReference>
<evidence type="ECO:0000256" key="3">
    <source>
        <dbReference type="ARBA" id="ARBA00023125"/>
    </source>
</evidence>
<evidence type="ECO:0000256" key="4">
    <source>
        <dbReference type="ARBA" id="ARBA00023163"/>
    </source>
</evidence>
<evidence type="ECO:0000256" key="1">
    <source>
        <dbReference type="ARBA" id="ARBA00009437"/>
    </source>
</evidence>
<keyword evidence="2" id="KW-0805">Transcription regulation</keyword>
<dbReference type="SUPFAM" id="SSF53850">
    <property type="entry name" value="Periplasmic binding protein-like II"/>
    <property type="match status" value="1"/>
</dbReference>
<proteinExistence type="inferred from homology"/>
<reference evidence="7" key="1">
    <citation type="journal article" date="2019" name="Int. J. Syst. Evol. Microbiol.">
        <title>The Global Catalogue of Microorganisms (GCM) 10K type strain sequencing project: providing services to taxonomists for standard genome sequencing and annotation.</title>
        <authorList>
            <consortium name="The Broad Institute Genomics Platform"/>
            <consortium name="The Broad Institute Genome Sequencing Center for Infectious Disease"/>
            <person name="Wu L."/>
            <person name="Ma J."/>
        </authorList>
    </citation>
    <scope>NUCLEOTIDE SEQUENCE [LARGE SCALE GENOMIC DNA]</scope>
    <source>
        <strain evidence="7">NBRC 107710</strain>
    </source>
</reference>
<dbReference type="Pfam" id="PF03466">
    <property type="entry name" value="LysR_substrate"/>
    <property type="match status" value="1"/>
</dbReference>
<comment type="similarity">
    <text evidence="1">Belongs to the LysR transcriptional regulatory family.</text>
</comment>
<dbReference type="Pfam" id="PF00126">
    <property type="entry name" value="HTH_1"/>
    <property type="match status" value="1"/>
</dbReference>
<dbReference type="PANTHER" id="PTHR30537">
    <property type="entry name" value="HTH-TYPE TRANSCRIPTIONAL REGULATOR"/>
    <property type="match status" value="1"/>
</dbReference>
<keyword evidence="7" id="KW-1185">Reference proteome</keyword>
<keyword evidence="4" id="KW-0804">Transcription</keyword>
<dbReference type="InterPro" id="IPR036388">
    <property type="entry name" value="WH-like_DNA-bd_sf"/>
</dbReference>
<evidence type="ECO:0000259" key="5">
    <source>
        <dbReference type="PROSITE" id="PS50931"/>
    </source>
</evidence>
<comment type="caution">
    <text evidence="6">The sequence shown here is derived from an EMBL/GenBank/DDBJ whole genome shotgun (WGS) entry which is preliminary data.</text>
</comment>
<dbReference type="InterPro" id="IPR036390">
    <property type="entry name" value="WH_DNA-bd_sf"/>
</dbReference>
<name>A0ABQ6CYW5_9HYPH</name>
<evidence type="ECO:0000313" key="6">
    <source>
        <dbReference type="EMBL" id="GLS43288.1"/>
    </source>
</evidence>
<dbReference type="InterPro" id="IPR058163">
    <property type="entry name" value="LysR-type_TF_proteobact-type"/>
</dbReference>
<dbReference type="InterPro" id="IPR000847">
    <property type="entry name" value="LysR_HTH_N"/>
</dbReference>
<protein>
    <submittedName>
        <fullName evidence="6">Transcriptional regulator</fullName>
    </submittedName>
</protein>